<sequence>MPPEPGKRKFTSRQIKLEPGEPSFQDADDTGASLLFITHSGGARLKRQDQARIHSHVRNRNYVRQRKDRAAYEIRRQRELKLQPAPDADVLLGLGAFDPFNALPVKISSSSRGLLDYFSRYIAPLHYPPGLLPKYKHTNSTTRVAAAMTDAALLHSILGATNMHLLFYAKASSVTLSDILYHKAIAMRMVNEKLALASPKNLTDETLAAVAILITSQTRQGDYDEMKIHLGGLEALGMRGLLAGEIQCNDQNRCDNVTALSSSAKPLLSLSSISKSPYKTFPSPKFNTFFGASAQNNSSPLSSPTLIKILSAPVLSALHDLQDMTNLLNTLPQFSEHDMLVYDQRRATIQHNIADMSIPTAHTECCHVNESCRLAAGIYSILAMYSFRPPLKLYGDLAKRLRETMVLEDAVYFWGPESEFLLWMLFVGGYAALGREERGWFAEMVWFVVRKREFKGWKEVSMLLEAMPVHYLLWGPFEVLYHEATEFLGEIGGS</sequence>
<dbReference type="Pfam" id="PF11951">
    <property type="entry name" value="Fungal_trans_2"/>
    <property type="match status" value="1"/>
</dbReference>
<proteinExistence type="predicted"/>
<dbReference type="PANTHER" id="PTHR37540">
    <property type="entry name" value="TRANSCRIPTION FACTOR (ACR-2), PUTATIVE-RELATED-RELATED"/>
    <property type="match status" value="1"/>
</dbReference>
<dbReference type="Proteomes" id="UP000235786">
    <property type="component" value="Unassembled WGS sequence"/>
</dbReference>
<evidence type="ECO:0000313" key="2">
    <source>
        <dbReference type="EMBL" id="PMD43238.1"/>
    </source>
</evidence>
<dbReference type="AlphaFoldDB" id="A0A2J6RXJ7"/>
<gene>
    <name evidence="2" type="ORF">L207DRAFT_292125</name>
</gene>
<evidence type="ECO:0000256" key="1">
    <source>
        <dbReference type="SAM" id="MobiDB-lite"/>
    </source>
</evidence>
<name>A0A2J6RXJ7_HYAVF</name>
<dbReference type="InterPro" id="IPR021858">
    <property type="entry name" value="Fun_TF"/>
</dbReference>
<dbReference type="PANTHER" id="PTHR37540:SF5">
    <property type="entry name" value="TRANSCRIPTION FACTOR DOMAIN-CONTAINING PROTEIN"/>
    <property type="match status" value="1"/>
</dbReference>
<evidence type="ECO:0000313" key="3">
    <source>
        <dbReference type="Proteomes" id="UP000235786"/>
    </source>
</evidence>
<dbReference type="EMBL" id="KZ613942">
    <property type="protein sequence ID" value="PMD43238.1"/>
    <property type="molecule type" value="Genomic_DNA"/>
</dbReference>
<organism evidence="2 3">
    <name type="scientific">Hyaloscypha variabilis (strain UAMH 11265 / GT02V1 / F)</name>
    <name type="common">Meliniomyces variabilis</name>
    <dbReference type="NCBI Taxonomy" id="1149755"/>
    <lineage>
        <taxon>Eukaryota</taxon>
        <taxon>Fungi</taxon>
        <taxon>Dikarya</taxon>
        <taxon>Ascomycota</taxon>
        <taxon>Pezizomycotina</taxon>
        <taxon>Leotiomycetes</taxon>
        <taxon>Helotiales</taxon>
        <taxon>Hyaloscyphaceae</taxon>
        <taxon>Hyaloscypha</taxon>
        <taxon>Hyaloscypha variabilis</taxon>
    </lineage>
</organism>
<reference evidence="2 3" key="1">
    <citation type="submission" date="2016-04" db="EMBL/GenBank/DDBJ databases">
        <title>A degradative enzymes factory behind the ericoid mycorrhizal symbiosis.</title>
        <authorList>
            <consortium name="DOE Joint Genome Institute"/>
            <person name="Martino E."/>
            <person name="Morin E."/>
            <person name="Grelet G."/>
            <person name="Kuo A."/>
            <person name="Kohler A."/>
            <person name="Daghino S."/>
            <person name="Barry K."/>
            <person name="Choi C."/>
            <person name="Cichocki N."/>
            <person name="Clum A."/>
            <person name="Copeland A."/>
            <person name="Hainaut M."/>
            <person name="Haridas S."/>
            <person name="Labutti K."/>
            <person name="Lindquist E."/>
            <person name="Lipzen A."/>
            <person name="Khouja H.-R."/>
            <person name="Murat C."/>
            <person name="Ohm R."/>
            <person name="Olson A."/>
            <person name="Spatafora J."/>
            <person name="Veneault-Fourrey C."/>
            <person name="Henrissat B."/>
            <person name="Grigoriev I."/>
            <person name="Martin F."/>
            <person name="Perotto S."/>
        </authorList>
    </citation>
    <scope>NUCLEOTIDE SEQUENCE [LARGE SCALE GENOMIC DNA]</scope>
    <source>
        <strain evidence="2 3">F</strain>
    </source>
</reference>
<dbReference type="OrthoDB" id="4158087at2759"/>
<feature type="region of interest" description="Disordered" evidence="1">
    <location>
        <begin position="1"/>
        <end position="26"/>
    </location>
</feature>
<keyword evidence="3" id="KW-1185">Reference proteome</keyword>
<protein>
    <submittedName>
        <fullName evidence="2">Uncharacterized protein</fullName>
    </submittedName>
</protein>
<accession>A0A2J6RXJ7</accession>